<dbReference type="InterPro" id="IPR027417">
    <property type="entry name" value="P-loop_NTPase"/>
</dbReference>
<evidence type="ECO:0000256" key="1">
    <source>
        <dbReference type="SAM" id="MobiDB-lite"/>
    </source>
</evidence>
<organism evidence="3 4">
    <name type="scientific">Planotetraspora silvatica</name>
    <dbReference type="NCBI Taxonomy" id="234614"/>
    <lineage>
        <taxon>Bacteria</taxon>
        <taxon>Bacillati</taxon>
        <taxon>Actinomycetota</taxon>
        <taxon>Actinomycetes</taxon>
        <taxon>Streptosporangiales</taxon>
        <taxon>Streptosporangiaceae</taxon>
        <taxon>Planotetraspora</taxon>
    </lineage>
</organism>
<reference evidence="3" key="1">
    <citation type="submission" date="2021-01" db="EMBL/GenBank/DDBJ databases">
        <title>Whole genome shotgun sequence of Planotetraspora silvatica NBRC 100141.</title>
        <authorList>
            <person name="Komaki H."/>
            <person name="Tamura T."/>
        </authorList>
    </citation>
    <scope>NUCLEOTIDE SEQUENCE</scope>
    <source>
        <strain evidence="3">NBRC 100141</strain>
    </source>
</reference>
<comment type="caution">
    <text evidence="3">The sequence shown here is derived from an EMBL/GenBank/DDBJ whole genome shotgun (WGS) entry which is preliminary data.</text>
</comment>
<dbReference type="SUPFAM" id="SSF52540">
    <property type="entry name" value="P-loop containing nucleoside triphosphate hydrolases"/>
    <property type="match status" value="1"/>
</dbReference>
<name>A0A8J3UVW5_9ACTN</name>
<feature type="region of interest" description="Disordered" evidence="1">
    <location>
        <begin position="142"/>
        <end position="219"/>
    </location>
</feature>
<evidence type="ECO:0000313" key="3">
    <source>
        <dbReference type="EMBL" id="GII50802.1"/>
    </source>
</evidence>
<protein>
    <recommendedName>
        <fullName evidence="2">Dynamin N-terminal domain-containing protein</fullName>
    </recommendedName>
</protein>
<keyword evidence="4" id="KW-1185">Reference proteome</keyword>
<dbReference type="InterPro" id="IPR045063">
    <property type="entry name" value="Dynamin_N"/>
</dbReference>
<dbReference type="Proteomes" id="UP000644610">
    <property type="component" value="Unassembled WGS sequence"/>
</dbReference>
<feature type="domain" description="Dynamin N-terminal" evidence="2">
    <location>
        <begin position="44"/>
        <end position="91"/>
    </location>
</feature>
<dbReference type="Gene3D" id="3.40.50.300">
    <property type="entry name" value="P-loop containing nucleotide triphosphate hydrolases"/>
    <property type="match status" value="1"/>
</dbReference>
<accession>A0A8J3UVW5</accession>
<dbReference type="Pfam" id="PF00350">
    <property type="entry name" value="Dynamin_N"/>
    <property type="match status" value="1"/>
</dbReference>
<gene>
    <name evidence="3" type="ORF">Psi02_72260</name>
</gene>
<feature type="compositionally biased region" description="Basic and acidic residues" evidence="1">
    <location>
        <begin position="189"/>
        <end position="219"/>
    </location>
</feature>
<dbReference type="AlphaFoldDB" id="A0A8J3UVW5"/>
<evidence type="ECO:0000313" key="4">
    <source>
        <dbReference type="Proteomes" id="UP000644610"/>
    </source>
</evidence>
<dbReference type="EMBL" id="BOOQ01000056">
    <property type="protein sequence ID" value="GII50802.1"/>
    <property type="molecule type" value="Genomic_DNA"/>
</dbReference>
<feature type="compositionally biased region" description="Basic residues" evidence="1">
    <location>
        <begin position="147"/>
        <end position="171"/>
    </location>
</feature>
<evidence type="ECO:0000259" key="2">
    <source>
        <dbReference type="Pfam" id="PF00350"/>
    </source>
</evidence>
<proteinExistence type="predicted"/>
<sequence>MTNTGEVRRLLGEMANAAEEFGREEAARAVRAEQARLGAGAATVVVVGVKQRGKSSLINAIVERPGLLPVDADVATNVHLTVRHADEPVAHVFEDADEAGRVIRIDEIAEYGALDPATQVPRDPEVRHVEVGLPSPLLAEAVPDRHAGRRRARRGSHRPHFGGHRTRGRPTVRRERIGRVHRVGAPVPRPDHRPDLDGGLRTGPDRQVRRVAEDPGPKP</sequence>